<accession>A0A133VMG1</accession>
<dbReference type="AlphaFoldDB" id="A0A133VMG1"/>
<protein>
    <recommendedName>
        <fullName evidence="10">Permease</fullName>
    </recommendedName>
</protein>
<comment type="similarity">
    <text evidence="2">Belongs to the UPF0718 family.</text>
</comment>
<keyword evidence="4 7" id="KW-0812">Transmembrane</keyword>
<evidence type="ECO:0000256" key="2">
    <source>
        <dbReference type="ARBA" id="ARBA00006386"/>
    </source>
</evidence>
<comment type="subcellular location">
    <subcellularLocation>
        <location evidence="1">Cell membrane</location>
        <topology evidence="1">Multi-pass membrane protein</topology>
    </subcellularLocation>
</comment>
<evidence type="ECO:0000256" key="7">
    <source>
        <dbReference type="SAM" id="Phobius"/>
    </source>
</evidence>
<organism evidence="8 9">
    <name type="scientific">candidate division MSBL1 archaeon SCGC-AAA382A20</name>
    <dbReference type="NCBI Taxonomy" id="1698280"/>
    <lineage>
        <taxon>Archaea</taxon>
        <taxon>Methanobacteriati</taxon>
        <taxon>Methanobacteriota</taxon>
        <taxon>candidate division MSBL1</taxon>
    </lineage>
</organism>
<keyword evidence="6 7" id="KW-0472">Membrane</keyword>
<gene>
    <name evidence="8" type="ORF">AKJ51_00895</name>
</gene>
<feature type="transmembrane region" description="Helical" evidence="7">
    <location>
        <begin position="41"/>
        <end position="62"/>
    </location>
</feature>
<dbReference type="PANTHER" id="PTHR34184">
    <property type="entry name" value="UPF0718 PROTEIN YCGR"/>
    <property type="match status" value="1"/>
</dbReference>
<feature type="transmembrane region" description="Helical" evidence="7">
    <location>
        <begin position="144"/>
        <end position="166"/>
    </location>
</feature>
<evidence type="ECO:0000256" key="3">
    <source>
        <dbReference type="ARBA" id="ARBA00022475"/>
    </source>
</evidence>
<keyword evidence="5 7" id="KW-1133">Transmembrane helix</keyword>
<evidence type="ECO:0000313" key="8">
    <source>
        <dbReference type="EMBL" id="KXB07597.1"/>
    </source>
</evidence>
<evidence type="ECO:0000256" key="5">
    <source>
        <dbReference type="ARBA" id="ARBA00022989"/>
    </source>
</evidence>
<sequence length="167" mass="17520">MFELLIGEGWGQRIIIISAVVLFLYLSFTNPSIAQKSAVQGLRTFAGLFTLILAALFIASAIENLVSPQTIATLLGESAGVKSIPLASLIGGLIPSGPYASYPIIHTLQEEGASLAAVVSMLIGYGAIGTGRIAYGLVFFEPEIIGLRILLAIPMSIIAGLIVYLLT</sequence>
<feature type="transmembrane region" description="Helical" evidence="7">
    <location>
        <begin position="12"/>
        <end position="29"/>
    </location>
</feature>
<keyword evidence="9" id="KW-1185">Reference proteome</keyword>
<dbReference type="InterPro" id="IPR052923">
    <property type="entry name" value="UPF0718"/>
</dbReference>
<dbReference type="EMBL" id="LHYE01000005">
    <property type="protein sequence ID" value="KXB07597.1"/>
    <property type="molecule type" value="Genomic_DNA"/>
</dbReference>
<name>A0A133VMG1_9EURY</name>
<dbReference type="Pfam" id="PF03773">
    <property type="entry name" value="ArsP_1"/>
    <property type="match status" value="1"/>
</dbReference>
<evidence type="ECO:0000256" key="6">
    <source>
        <dbReference type="ARBA" id="ARBA00023136"/>
    </source>
</evidence>
<comment type="caution">
    <text evidence="8">The sequence shown here is derived from an EMBL/GenBank/DDBJ whole genome shotgun (WGS) entry which is preliminary data.</text>
</comment>
<evidence type="ECO:0000313" key="9">
    <source>
        <dbReference type="Proteomes" id="UP000070263"/>
    </source>
</evidence>
<evidence type="ECO:0008006" key="10">
    <source>
        <dbReference type="Google" id="ProtNLM"/>
    </source>
</evidence>
<reference evidence="8 9" key="1">
    <citation type="journal article" date="2016" name="Sci. Rep.">
        <title>Metabolic traits of an uncultured archaeal lineage -MSBL1- from brine pools of the Red Sea.</title>
        <authorList>
            <person name="Mwirichia R."/>
            <person name="Alam I."/>
            <person name="Rashid M."/>
            <person name="Vinu M."/>
            <person name="Ba-Alawi W."/>
            <person name="Anthony Kamau A."/>
            <person name="Kamanda Ngugi D."/>
            <person name="Goker M."/>
            <person name="Klenk H.P."/>
            <person name="Bajic V."/>
            <person name="Stingl U."/>
        </authorList>
    </citation>
    <scope>NUCLEOTIDE SEQUENCE [LARGE SCALE GENOMIC DNA]</scope>
    <source>
        <strain evidence="8">SCGC-AAA382A20</strain>
    </source>
</reference>
<keyword evidence="3" id="KW-1003">Cell membrane</keyword>
<proteinExistence type="inferred from homology"/>
<dbReference type="PANTHER" id="PTHR34184:SF4">
    <property type="entry name" value="UPF0718 PROTEIN YCGR"/>
    <property type="match status" value="1"/>
</dbReference>
<dbReference type="GO" id="GO:0005886">
    <property type="term" value="C:plasma membrane"/>
    <property type="evidence" value="ECO:0007669"/>
    <property type="project" value="UniProtKB-SubCell"/>
</dbReference>
<feature type="transmembrane region" description="Helical" evidence="7">
    <location>
        <begin position="114"/>
        <end position="138"/>
    </location>
</feature>
<dbReference type="InterPro" id="IPR005524">
    <property type="entry name" value="DUF318"/>
</dbReference>
<evidence type="ECO:0000256" key="4">
    <source>
        <dbReference type="ARBA" id="ARBA00022692"/>
    </source>
</evidence>
<dbReference type="Proteomes" id="UP000070263">
    <property type="component" value="Unassembled WGS sequence"/>
</dbReference>
<feature type="transmembrane region" description="Helical" evidence="7">
    <location>
        <begin position="82"/>
        <end position="102"/>
    </location>
</feature>
<evidence type="ECO:0000256" key="1">
    <source>
        <dbReference type="ARBA" id="ARBA00004651"/>
    </source>
</evidence>